<keyword evidence="3" id="KW-0418">Kinase</keyword>
<dbReference type="GO" id="GO:0004674">
    <property type="term" value="F:protein serine/threonine kinase activity"/>
    <property type="evidence" value="ECO:0007669"/>
    <property type="project" value="TreeGrafter"/>
</dbReference>
<dbReference type="Gene3D" id="1.10.510.10">
    <property type="entry name" value="Transferase(Phosphotransferase) domain 1"/>
    <property type="match status" value="1"/>
</dbReference>
<evidence type="ECO:0000256" key="6">
    <source>
        <dbReference type="SAM" id="Phobius"/>
    </source>
</evidence>
<dbReference type="InterPro" id="IPR017441">
    <property type="entry name" value="Protein_kinase_ATP_BS"/>
</dbReference>
<name>A0AA48GKT4_9BACT</name>
<dbReference type="KEGG" id="msil:METEAL_22180"/>
<dbReference type="Proteomes" id="UP001238179">
    <property type="component" value="Chromosome"/>
</dbReference>
<dbReference type="EMBL" id="AP027080">
    <property type="protein sequence ID" value="BDU73044.1"/>
    <property type="molecule type" value="Genomic_DNA"/>
</dbReference>
<gene>
    <name evidence="8" type="ORF">METEAL_22180</name>
</gene>
<dbReference type="AlphaFoldDB" id="A0AA48GKT4"/>
<keyword evidence="2 5" id="KW-0547">Nucleotide-binding</keyword>
<dbReference type="PROSITE" id="PS00108">
    <property type="entry name" value="PROTEIN_KINASE_ST"/>
    <property type="match status" value="1"/>
</dbReference>
<dbReference type="PROSITE" id="PS50011">
    <property type="entry name" value="PROTEIN_KINASE_DOM"/>
    <property type="match status" value="1"/>
</dbReference>
<dbReference type="Gene3D" id="3.30.200.20">
    <property type="entry name" value="Phosphorylase Kinase, domain 1"/>
    <property type="match status" value="1"/>
</dbReference>
<dbReference type="SMART" id="SM00220">
    <property type="entry name" value="S_TKc"/>
    <property type="match status" value="1"/>
</dbReference>
<dbReference type="Pfam" id="PF00069">
    <property type="entry name" value="Pkinase"/>
    <property type="match status" value="1"/>
</dbReference>
<accession>A0AA48GKT4</accession>
<dbReference type="PROSITE" id="PS00107">
    <property type="entry name" value="PROTEIN_KINASE_ATP"/>
    <property type="match status" value="1"/>
</dbReference>
<dbReference type="PANTHER" id="PTHR43289:SF6">
    <property type="entry name" value="SERINE_THREONINE-PROTEIN KINASE NEKL-3"/>
    <property type="match status" value="1"/>
</dbReference>
<keyword evidence="6" id="KW-0472">Membrane</keyword>
<evidence type="ECO:0000256" key="2">
    <source>
        <dbReference type="ARBA" id="ARBA00022741"/>
    </source>
</evidence>
<dbReference type="CDD" id="cd14014">
    <property type="entry name" value="STKc_PknB_like"/>
    <property type="match status" value="1"/>
</dbReference>
<dbReference type="PANTHER" id="PTHR43289">
    <property type="entry name" value="MITOGEN-ACTIVATED PROTEIN KINASE KINASE KINASE 20-RELATED"/>
    <property type="match status" value="1"/>
</dbReference>
<dbReference type="InterPro" id="IPR000719">
    <property type="entry name" value="Prot_kinase_dom"/>
</dbReference>
<keyword evidence="4 5" id="KW-0067">ATP-binding</keyword>
<keyword evidence="9" id="KW-1185">Reference proteome</keyword>
<evidence type="ECO:0000313" key="9">
    <source>
        <dbReference type="Proteomes" id="UP001238179"/>
    </source>
</evidence>
<keyword evidence="6" id="KW-0812">Transmembrane</keyword>
<organism evidence="8 9">
    <name type="scientific">Mesoterricola silvestris</name>
    <dbReference type="NCBI Taxonomy" id="2927979"/>
    <lineage>
        <taxon>Bacteria</taxon>
        <taxon>Pseudomonadati</taxon>
        <taxon>Acidobacteriota</taxon>
        <taxon>Holophagae</taxon>
        <taxon>Holophagales</taxon>
        <taxon>Holophagaceae</taxon>
        <taxon>Mesoterricola</taxon>
    </lineage>
</organism>
<proteinExistence type="predicted"/>
<evidence type="ECO:0000256" key="5">
    <source>
        <dbReference type="PROSITE-ProRule" id="PRU10141"/>
    </source>
</evidence>
<keyword evidence="6" id="KW-1133">Transmembrane helix</keyword>
<feature type="domain" description="Protein kinase" evidence="7">
    <location>
        <begin position="108"/>
        <end position="369"/>
    </location>
</feature>
<evidence type="ECO:0000256" key="3">
    <source>
        <dbReference type="ARBA" id="ARBA00022777"/>
    </source>
</evidence>
<dbReference type="InterPro" id="IPR011990">
    <property type="entry name" value="TPR-like_helical_dom_sf"/>
</dbReference>
<dbReference type="GO" id="GO:0005524">
    <property type="term" value="F:ATP binding"/>
    <property type="evidence" value="ECO:0007669"/>
    <property type="project" value="UniProtKB-UniRule"/>
</dbReference>
<dbReference type="InterPro" id="IPR008271">
    <property type="entry name" value="Ser/Thr_kinase_AS"/>
</dbReference>
<sequence>MTRALTVSQQARILKWAMERGLLTQEEIGLSTRDDAATLSEADLSERFNALHAAGRLKGVMDTALAWDQADTAVTSGTPDWIKAMGEVAAAMDPEDLAGFALPRDGRYLPLAFLGDGGMGCVYKAFDQQLKRVVALKFLKRLERAPMDRFIQEGRSQARIEHPNICNVYSVDEFEGQPYLSMRFIAGPTLRAALPRLSLEQKVGILMRVAQALQCCHREGIVHRDIKPTNIMLEAREDGSWWPFLMDFGLARDLGDQGLTVPGMIIGTPIYCSPEQVQGRMGDVDRRSDVYSLGATLYDCLVGEPPFPSGGALVDLIRRISEEDPVPPRQRVPGFPKDLQTIVMKALEKDPDRRYESARALAEDLQRYLDGDPIQAHHTTLTYRIARRVRKNRALALVTAFSLLAVLGFAAFGITMAVRARVQGQAIQRYGREAEYLEGILLKAYTLPLHDVRTERAHVEQHLERIRASMDTLGRWSRPAARLALGRGYLALDRLEEARRELEPAPGAIPQDPDHALALGLTLTRLYQAELEGLRGKALEERKRDTEQDLRRPALACLRRAQGAHQDGPAYVEGMLALVEERYADAIDKAKEYERTAPWAYEAWILEADAQRGLAALAYGRGDFDGTEQRLALAAEPLLQARNVARSAPLAYQGEVQRRMILFQLNLDRGRATEADRDWALEAADMCLTANPGDWKTLGYRAAIHRRWGVTLMNRNLDPTASLDAAVADAERGLAVRPTDNPLWNNLGTCLRNRADWELRRGLDPTRTLARAVEALGKGLDRPQYKDWLLDSIGNCHALLGHYQLEHGQDPTRAVLMAVDLLGQAAALKPWVGHNSSQGYALADLAAWLKLSGQDPMPRYEEARRAFEAGLGLNANSYLSHLGIANLLLDRAETELERGGAPGRDLTQAAEHLEAALKVNPRTGPEVYPARARCRALEALATRSTRTLAAARADLAKASRVSTGRPEAALAMAQAWLLVHRADPRSGAAAQGLAALRPALAGLPWFAQVKVTEGRLLAALGRPIEAEKAYARASALNPGLGKGPGSART</sequence>
<reference evidence="9" key="1">
    <citation type="journal article" date="2023" name="Int. J. Syst. Evol. Microbiol.">
        <title>Mesoterricola silvestris gen. nov., sp. nov., Mesoterricola sediminis sp. nov., Geothrix oryzae sp. nov., Geothrix edaphica sp. nov., Geothrix rubra sp. nov., and Geothrix limicola sp. nov., six novel members of Acidobacteriota isolated from soils.</title>
        <authorList>
            <person name="Itoh H."/>
            <person name="Sugisawa Y."/>
            <person name="Mise K."/>
            <person name="Xu Z."/>
            <person name="Kuniyasu M."/>
            <person name="Ushijima N."/>
            <person name="Kawano K."/>
            <person name="Kobayashi E."/>
            <person name="Shiratori Y."/>
            <person name="Masuda Y."/>
            <person name="Senoo K."/>
        </authorList>
    </citation>
    <scope>NUCLEOTIDE SEQUENCE [LARGE SCALE GENOMIC DNA]</scope>
    <source>
        <strain evidence="9">W79</strain>
    </source>
</reference>
<keyword evidence="1" id="KW-0808">Transferase</keyword>
<evidence type="ECO:0000313" key="8">
    <source>
        <dbReference type="EMBL" id="BDU73044.1"/>
    </source>
</evidence>
<dbReference type="SUPFAM" id="SSF48452">
    <property type="entry name" value="TPR-like"/>
    <property type="match status" value="2"/>
</dbReference>
<dbReference type="InterPro" id="IPR011009">
    <property type="entry name" value="Kinase-like_dom_sf"/>
</dbReference>
<evidence type="ECO:0000256" key="1">
    <source>
        <dbReference type="ARBA" id="ARBA00022679"/>
    </source>
</evidence>
<feature type="binding site" evidence="5">
    <location>
        <position position="137"/>
    </location>
    <ligand>
        <name>ATP</name>
        <dbReference type="ChEBI" id="CHEBI:30616"/>
    </ligand>
</feature>
<evidence type="ECO:0000256" key="4">
    <source>
        <dbReference type="ARBA" id="ARBA00022840"/>
    </source>
</evidence>
<feature type="transmembrane region" description="Helical" evidence="6">
    <location>
        <begin position="394"/>
        <end position="418"/>
    </location>
</feature>
<protein>
    <recommendedName>
        <fullName evidence="7">Protein kinase domain-containing protein</fullName>
    </recommendedName>
</protein>
<evidence type="ECO:0000259" key="7">
    <source>
        <dbReference type="PROSITE" id="PS50011"/>
    </source>
</evidence>
<dbReference type="SUPFAM" id="SSF56112">
    <property type="entry name" value="Protein kinase-like (PK-like)"/>
    <property type="match status" value="1"/>
</dbReference>
<dbReference type="Gene3D" id="1.25.40.10">
    <property type="entry name" value="Tetratricopeptide repeat domain"/>
    <property type="match status" value="2"/>
</dbReference>